<evidence type="ECO:0000313" key="10">
    <source>
        <dbReference type="Proteomes" id="UP001172630"/>
    </source>
</evidence>
<dbReference type="InterPro" id="IPR000515">
    <property type="entry name" value="MetI-like"/>
</dbReference>
<sequence length="334" mass="36554">MLWFRIFLNRLAWFIPTLFALLIFVFILSRSVPIDPAVLIAGENASSAQVTEVRKGYGFHKPLISQFALYLRNLSRGDLGNSLYTHQSISSDLEARLPATVELAASSIIVAILVGIPLGVACGIYYDTLFDHLVRIATVASMAAIPFWLAIQLQLLFSMKLDWLPLSGRFDGFPPTPITGLLTMDTLIAGDREAFFSAAKHLVLPTLTLGLPTAATIQRFTRNSVANFIDSPPIMYQTAMGLPRRIVIWKYLLRMSLSATIALIGPVVGIALIGAVAVEAIFDWPGLGNYAFRSILYSDYNAVMGFTLLSGLIFSFVNLIIDLLQAAVDPRGAL</sequence>
<feature type="transmembrane region" description="Helical" evidence="7">
    <location>
        <begin position="302"/>
        <end position="321"/>
    </location>
</feature>
<keyword evidence="2 7" id="KW-0813">Transport</keyword>
<evidence type="ECO:0000256" key="5">
    <source>
        <dbReference type="ARBA" id="ARBA00022989"/>
    </source>
</evidence>
<evidence type="ECO:0000256" key="4">
    <source>
        <dbReference type="ARBA" id="ARBA00022692"/>
    </source>
</evidence>
<dbReference type="Pfam" id="PF19300">
    <property type="entry name" value="BPD_transp_1_N"/>
    <property type="match status" value="1"/>
</dbReference>
<dbReference type="CDD" id="cd06261">
    <property type="entry name" value="TM_PBP2"/>
    <property type="match status" value="1"/>
</dbReference>
<evidence type="ECO:0000313" key="9">
    <source>
        <dbReference type="EMBL" id="MDL2407773.1"/>
    </source>
</evidence>
<evidence type="ECO:0000256" key="2">
    <source>
        <dbReference type="ARBA" id="ARBA00022448"/>
    </source>
</evidence>
<keyword evidence="4 7" id="KW-0812">Transmembrane</keyword>
<keyword evidence="5 7" id="KW-1133">Transmembrane helix</keyword>
<protein>
    <submittedName>
        <fullName evidence="9">ABC transporter permease</fullName>
    </submittedName>
</protein>
<proteinExistence type="inferred from homology"/>
<dbReference type="Proteomes" id="UP001172630">
    <property type="component" value="Unassembled WGS sequence"/>
</dbReference>
<dbReference type="SUPFAM" id="SSF161098">
    <property type="entry name" value="MetI-like"/>
    <property type="match status" value="1"/>
</dbReference>
<evidence type="ECO:0000256" key="3">
    <source>
        <dbReference type="ARBA" id="ARBA00022475"/>
    </source>
</evidence>
<feature type="domain" description="ABC transmembrane type-1" evidence="8">
    <location>
        <begin position="97"/>
        <end position="325"/>
    </location>
</feature>
<name>A0ABT7KGM6_9HYPH</name>
<keyword evidence="3" id="KW-1003">Cell membrane</keyword>
<feature type="transmembrane region" description="Helical" evidence="7">
    <location>
        <begin position="132"/>
        <end position="151"/>
    </location>
</feature>
<evidence type="ECO:0000256" key="1">
    <source>
        <dbReference type="ARBA" id="ARBA00004651"/>
    </source>
</evidence>
<dbReference type="PROSITE" id="PS50928">
    <property type="entry name" value="ABC_TM1"/>
    <property type="match status" value="1"/>
</dbReference>
<comment type="subcellular location">
    <subcellularLocation>
        <location evidence="1 7">Cell membrane</location>
        <topology evidence="1 7">Multi-pass membrane protein</topology>
    </subcellularLocation>
</comment>
<keyword evidence="10" id="KW-1185">Reference proteome</keyword>
<organism evidence="9 10">
    <name type="scientific">Rhizobium calliandrae</name>
    <dbReference type="NCBI Taxonomy" id="1312182"/>
    <lineage>
        <taxon>Bacteria</taxon>
        <taxon>Pseudomonadati</taxon>
        <taxon>Pseudomonadota</taxon>
        <taxon>Alphaproteobacteria</taxon>
        <taxon>Hyphomicrobiales</taxon>
        <taxon>Rhizobiaceae</taxon>
        <taxon>Rhizobium/Agrobacterium group</taxon>
        <taxon>Rhizobium</taxon>
    </lineage>
</organism>
<gene>
    <name evidence="9" type="ORF">PY650_19335</name>
</gene>
<feature type="transmembrane region" description="Helical" evidence="7">
    <location>
        <begin position="6"/>
        <end position="28"/>
    </location>
</feature>
<dbReference type="InterPro" id="IPR035906">
    <property type="entry name" value="MetI-like_sf"/>
</dbReference>
<dbReference type="EMBL" id="JARFYN010000025">
    <property type="protein sequence ID" value="MDL2407773.1"/>
    <property type="molecule type" value="Genomic_DNA"/>
</dbReference>
<dbReference type="InterPro" id="IPR045621">
    <property type="entry name" value="BPD_transp_1_N"/>
</dbReference>
<dbReference type="Pfam" id="PF00528">
    <property type="entry name" value="BPD_transp_1"/>
    <property type="match status" value="1"/>
</dbReference>
<dbReference type="PANTHER" id="PTHR43163:SF6">
    <property type="entry name" value="DIPEPTIDE TRANSPORT SYSTEM PERMEASE PROTEIN DPPB-RELATED"/>
    <property type="match status" value="1"/>
</dbReference>
<dbReference type="PANTHER" id="PTHR43163">
    <property type="entry name" value="DIPEPTIDE TRANSPORT SYSTEM PERMEASE PROTEIN DPPB-RELATED"/>
    <property type="match status" value="1"/>
</dbReference>
<accession>A0ABT7KGM6</accession>
<evidence type="ECO:0000256" key="6">
    <source>
        <dbReference type="ARBA" id="ARBA00023136"/>
    </source>
</evidence>
<evidence type="ECO:0000259" key="8">
    <source>
        <dbReference type="PROSITE" id="PS50928"/>
    </source>
</evidence>
<evidence type="ECO:0000256" key="7">
    <source>
        <dbReference type="RuleBase" id="RU363032"/>
    </source>
</evidence>
<reference evidence="9" key="1">
    <citation type="submission" date="2023-06" db="EMBL/GenBank/DDBJ databases">
        <title>Phylogenetic Diversity of Rhizobium strains.</title>
        <authorList>
            <person name="Moura F.T."/>
            <person name="Helene L.C.F."/>
            <person name="Hungria M."/>
        </authorList>
    </citation>
    <scope>NUCLEOTIDE SEQUENCE</scope>
    <source>
        <strain evidence="9">CCGE524</strain>
    </source>
</reference>
<comment type="similarity">
    <text evidence="7">Belongs to the binding-protein-dependent transport system permease family.</text>
</comment>
<feature type="transmembrane region" description="Helical" evidence="7">
    <location>
        <begin position="251"/>
        <end position="282"/>
    </location>
</feature>
<dbReference type="Gene3D" id="1.10.3720.10">
    <property type="entry name" value="MetI-like"/>
    <property type="match status" value="1"/>
</dbReference>
<keyword evidence="6 7" id="KW-0472">Membrane</keyword>
<comment type="caution">
    <text evidence="9">The sequence shown here is derived from an EMBL/GenBank/DDBJ whole genome shotgun (WGS) entry which is preliminary data.</text>
</comment>
<feature type="transmembrane region" description="Helical" evidence="7">
    <location>
        <begin position="103"/>
        <end position="126"/>
    </location>
</feature>
<dbReference type="RefSeq" id="WP_285881133.1">
    <property type="nucleotide sequence ID" value="NZ_JARFYN010000025.1"/>
</dbReference>